<dbReference type="EMBL" id="WNYA01000002">
    <property type="protein sequence ID" value="KAG8586909.1"/>
    <property type="molecule type" value="Genomic_DNA"/>
</dbReference>
<evidence type="ECO:0008006" key="8">
    <source>
        <dbReference type="Google" id="ProtNLM"/>
    </source>
</evidence>
<feature type="transmembrane region" description="Helical" evidence="3">
    <location>
        <begin position="604"/>
        <end position="625"/>
    </location>
</feature>
<keyword evidence="1" id="KW-0175">Coiled coil</keyword>
<evidence type="ECO:0000313" key="6">
    <source>
        <dbReference type="EMBL" id="KAG8586909.1"/>
    </source>
</evidence>
<dbReference type="PANTHER" id="PTHR34523:SF1">
    <property type="entry name" value="COILED-COIL DOMAIN-CONTAINING PROTEIN 138"/>
    <property type="match status" value="1"/>
</dbReference>
<accession>A0AAV7CPA2</accession>
<keyword evidence="3" id="KW-0472">Membrane</keyword>
<dbReference type="Pfam" id="PF21035">
    <property type="entry name" value="CCDC138_C"/>
    <property type="match status" value="1"/>
</dbReference>
<reference evidence="6" key="1">
    <citation type="thesis" date="2020" institute="ProQuest LLC" country="789 East Eisenhower Parkway, Ann Arbor, MI, USA">
        <title>Comparative Genomics and Chromosome Evolution.</title>
        <authorList>
            <person name="Mudd A.B."/>
        </authorList>
    </citation>
    <scope>NUCLEOTIDE SEQUENCE</scope>
    <source>
        <strain evidence="6">237g6f4</strain>
        <tissue evidence="6">Blood</tissue>
    </source>
</reference>
<proteinExistence type="predicted"/>
<dbReference type="SUPFAM" id="SSF48371">
    <property type="entry name" value="ARM repeat"/>
    <property type="match status" value="1"/>
</dbReference>
<feature type="coiled-coil region" evidence="1">
    <location>
        <begin position="181"/>
        <end position="257"/>
    </location>
</feature>
<dbReference type="InterPro" id="IPR016024">
    <property type="entry name" value="ARM-type_fold"/>
</dbReference>
<dbReference type="InterPro" id="IPR048751">
    <property type="entry name" value="CCDC138_CC"/>
</dbReference>
<dbReference type="AlphaFoldDB" id="A0AAV7CPA2"/>
<dbReference type="PANTHER" id="PTHR34523">
    <property type="entry name" value="COILED-COIL DOMAIN-CONTAINING PROTEIN 138"/>
    <property type="match status" value="1"/>
</dbReference>
<evidence type="ECO:0000256" key="1">
    <source>
        <dbReference type="SAM" id="Coils"/>
    </source>
</evidence>
<feature type="coiled-coil region" evidence="1">
    <location>
        <begin position="20"/>
        <end position="47"/>
    </location>
</feature>
<feature type="region of interest" description="Disordered" evidence="2">
    <location>
        <begin position="273"/>
        <end position="295"/>
    </location>
</feature>
<dbReference type="Proteomes" id="UP000824782">
    <property type="component" value="Unassembled WGS sequence"/>
</dbReference>
<keyword evidence="7" id="KW-1185">Reference proteome</keyword>
<comment type="caution">
    <text evidence="6">The sequence shown here is derived from an EMBL/GenBank/DDBJ whole genome shotgun (WGS) entry which is preliminary data.</text>
</comment>
<sequence length="633" mass="72943">MADSRMSLQPASPSVTLLEKRHYNKALRDLLRRIRDANSQLEITDEHIDDEVCPVQDSYTYLYTETDVSLPSHLISNSCSEPSFVMSGSAAIKQTKRKPQNTSLRSPNVFPSEVHDIYEELSEIYQKLQQERMSQQEYSLQLKRREQSLLEKEEMLLKHQATLSKIKDVEGIVHEKLRIMKAQYDVEVKQLSDALKEKIKENKRLKSSFDTLKEMNDTLKKQLNEVSEQNKKLESQARKVQSRLENLQRKQSFLTVQKSKEIAQIVQLPKPQNVEKKPVSIKPKGPGVSSAHPHSSVRHRLDQAVKVFNNIQVYKLVTILMDWLSESESNRGRDNSLPMDKLPTNYLQEKSAKVLPVIVEQFQWMPLVNSKLHYSFMRFSYWTLRQLDNRTQSTLTSTIRRLGEETFKGVIYHPGEESVLEDKPRSVAFFKSNNFPLRFISTLVILKTVTQVDYLAQALDSLCMDLKSDEGRSLFLEFQAVPVVVDLLHVSNRGLISSILDILLQLSMETRFLQPFLESCSTESFFCTCATLLKDSKIDVPILEKLSIVLQKLSKVRSNKKLFEIFSIPQVIQELQRTSNPEHAFLVINLNSILFHLGFAKTKALSPTGSGPSIMFFTLLSYFLVCRNKWYIM</sequence>
<dbReference type="InterPro" id="IPR048750">
    <property type="entry name" value="CCDC138_C"/>
</dbReference>
<dbReference type="Gene3D" id="1.20.5.340">
    <property type="match status" value="1"/>
</dbReference>
<evidence type="ECO:0000256" key="3">
    <source>
        <dbReference type="SAM" id="Phobius"/>
    </source>
</evidence>
<dbReference type="InterPro" id="IPR038798">
    <property type="entry name" value="CCDC138"/>
</dbReference>
<evidence type="ECO:0000259" key="4">
    <source>
        <dbReference type="Pfam" id="PF21035"/>
    </source>
</evidence>
<dbReference type="Pfam" id="PF21037">
    <property type="entry name" value="CCDC138_cc"/>
    <property type="match status" value="1"/>
</dbReference>
<organism evidence="6 7">
    <name type="scientific">Engystomops pustulosus</name>
    <name type="common">Tungara frog</name>
    <name type="synonym">Physalaemus pustulosus</name>
    <dbReference type="NCBI Taxonomy" id="76066"/>
    <lineage>
        <taxon>Eukaryota</taxon>
        <taxon>Metazoa</taxon>
        <taxon>Chordata</taxon>
        <taxon>Craniata</taxon>
        <taxon>Vertebrata</taxon>
        <taxon>Euteleostomi</taxon>
        <taxon>Amphibia</taxon>
        <taxon>Batrachia</taxon>
        <taxon>Anura</taxon>
        <taxon>Neobatrachia</taxon>
        <taxon>Hyloidea</taxon>
        <taxon>Leptodactylidae</taxon>
        <taxon>Leiuperinae</taxon>
        <taxon>Engystomops</taxon>
    </lineage>
</organism>
<evidence type="ECO:0000313" key="7">
    <source>
        <dbReference type="Proteomes" id="UP000824782"/>
    </source>
</evidence>
<gene>
    <name evidence="6" type="ORF">GDO81_005517</name>
</gene>
<keyword evidence="3" id="KW-1133">Transmembrane helix</keyword>
<keyword evidence="3" id="KW-0812">Transmembrane</keyword>
<evidence type="ECO:0000256" key="2">
    <source>
        <dbReference type="SAM" id="MobiDB-lite"/>
    </source>
</evidence>
<protein>
    <recommendedName>
        <fullName evidence="8">Coiled-coil domain-containing protein 138</fullName>
    </recommendedName>
</protein>
<name>A0AAV7CPA2_ENGPU</name>
<feature type="domain" description="Coiled-coil" evidence="4">
    <location>
        <begin position="320"/>
        <end position="597"/>
    </location>
</feature>
<feature type="domain" description="Coiled-coil-domain-containing protein 138 coiled-coil" evidence="5">
    <location>
        <begin position="200"/>
        <end position="258"/>
    </location>
</feature>
<evidence type="ECO:0000259" key="5">
    <source>
        <dbReference type="Pfam" id="PF21037"/>
    </source>
</evidence>